<dbReference type="PANTHER" id="PTHR13815">
    <property type="entry name" value="GOLGIN-84"/>
    <property type="match status" value="1"/>
</dbReference>
<keyword evidence="8" id="KW-1185">Reference proteome</keyword>
<gene>
    <name evidence="7" type="ORF">OLEA9_D001895</name>
</gene>
<dbReference type="EMBL" id="CACTIH010007297">
    <property type="protein sequence ID" value="CAA3008410.1"/>
    <property type="molecule type" value="Genomic_DNA"/>
</dbReference>
<keyword evidence="3" id="KW-1133">Transmembrane helix</keyword>
<evidence type="ECO:0000256" key="2">
    <source>
        <dbReference type="ARBA" id="ARBA00022692"/>
    </source>
</evidence>
<dbReference type="GO" id="GO:0031985">
    <property type="term" value="C:Golgi cisterna"/>
    <property type="evidence" value="ECO:0007669"/>
    <property type="project" value="TreeGrafter"/>
</dbReference>
<evidence type="ECO:0000313" key="7">
    <source>
        <dbReference type="EMBL" id="CAA3008410.1"/>
    </source>
</evidence>
<evidence type="ECO:0000256" key="5">
    <source>
        <dbReference type="ARBA" id="ARBA00023054"/>
    </source>
</evidence>
<sequence>MFYRKVIGISTFFLPVEGKVASLAVSKVLESIPLCQRLDQLTDHLIQKQAQVEVEALSSEKAMLQFRIEELFLGSYETKLAIAEETWCRLGMGTNNMYPSSSLLENNKYESIAALPVDEQIEKAYDFVGVFPAMCVLLICVGVKSDVLLNY</sequence>
<dbReference type="Gramene" id="OE9D001895T1">
    <property type="protein sequence ID" value="OE9D001895C1"/>
    <property type="gene ID" value="OE9D001895"/>
</dbReference>
<dbReference type="AlphaFoldDB" id="A0A8S0TU00"/>
<evidence type="ECO:0000256" key="1">
    <source>
        <dbReference type="ARBA" id="ARBA00004394"/>
    </source>
</evidence>
<dbReference type="OrthoDB" id="1436516at2759"/>
<name>A0A8S0TU00_OLEEU</name>
<dbReference type="PANTHER" id="PTHR13815:SF5">
    <property type="entry name" value="GOLGIN CANDIDATE 2"/>
    <property type="match status" value="1"/>
</dbReference>
<protein>
    <submittedName>
        <fullName evidence="7">Plasma membrane ATPase 1-like isoform X1</fullName>
    </submittedName>
</protein>
<evidence type="ECO:0000256" key="6">
    <source>
        <dbReference type="ARBA" id="ARBA00023136"/>
    </source>
</evidence>
<feature type="non-terminal residue" evidence="7">
    <location>
        <position position="1"/>
    </location>
</feature>
<dbReference type="GO" id="GO:0000301">
    <property type="term" value="P:retrograde transport, vesicle recycling within Golgi"/>
    <property type="evidence" value="ECO:0007669"/>
    <property type="project" value="TreeGrafter"/>
</dbReference>
<organism evidence="7 8">
    <name type="scientific">Olea europaea subsp. europaea</name>
    <dbReference type="NCBI Taxonomy" id="158383"/>
    <lineage>
        <taxon>Eukaryota</taxon>
        <taxon>Viridiplantae</taxon>
        <taxon>Streptophyta</taxon>
        <taxon>Embryophyta</taxon>
        <taxon>Tracheophyta</taxon>
        <taxon>Spermatophyta</taxon>
        <taxon>Magnoliopsida</taxon>
        <taxon>eudicotyledons</taxon>
        <taxon>Gunneridae</taxon>
        <taxon>Pentapetalae</taxon>
        <taxon>asterids</taxon>
        <taxon>lamiids</taxon>
        <taxon>Lamiales</taxon>
        <taxon>Oleaceae</taxon>
        <taxon>Oleeae</taxon>
        <taxon>Olea</taxon>
    </lineage>
</organism>
<keyword evidence="2" id="KW-0812">Transmembrane</keyword>
<evidence type="ECO:0000256" key="3">
    <source>
        <dbReference type="ARBA" id="ARBA00022989"/>
    </source>
</evidence>
<comment type="subcellular location">
    <subcellularLocation>
        <location evidence="1">Golgi apparatus membrane</location>
    </subcellularLocation>
</comment>
<proteinExistence type="predicted"/>
<keyword evidence="6" id="KW-0472">Membrane</keyword>
<evidence type="ECO:0000256" key="4">
    <source>
        <dbReference type="ARBA" id="ARBA00023034"/>
    </source>
</evidence>
<reference evidence="7 8" key="1">
    <citation type="submission" date="2019-12" db="EMBL/GenBank/DDBJ databases">
        <authorList>
            <person name="Alioto T."/>
            <person name="Alioto T."/>
            <person name="Gomez Garrido J."/>
        </authorList>
    </citation>
    <scope>NUCLEOTIDE SEQUENCE [LARGE SCALE GENOMIC DNA]</scope>
</reference>
<evidence type="ECO:0000313" key="8">
    <source>
        <dbReference type="Proteomes" id="UP000594638"/>
    </source>
</evidence>
<keyword evidence="4" id="KW-0333">Golgi apparatus</keyword>
<comment type="caution">
    <text evidence="7">The sequence shown here is derived from an EMBL/GenBank/DDBJ whole genome shotgun (WGS) entry which is preliminary data.</text>
</comment>
<dbReference type="InterPro" id="IPR019177">
    <property type="entry name" value="Golgin_subfamily_A_member_5"/>
</dbReference>
<keyword evidence="5" id="KW-0175">Coiled coil</keyword>
<accession>A0A8S0TU00</accession>
<dbReference type="GO" id="GO:0007030">
    <property type="term" value="P:Golgi organization"/>
    <property type="evidence" value="ECO:0007669"/>
    <property type="project" value="InterPro"/>
</dbReference>
<dbReference type="Proteomes" id="UP000594638">
    <property type="component" value="Unassembled WGS sequence"/>
</dbReference>
<dbReference type="GO" id="GO:0000139">
    <property type="term" value="C:Golgi membrane"/>
    <property type="evidence" value="ECO:0007669"/>
    <property type="project" value="UniProtKB-SubCell"/>
</dbReference>